<evidence type="ECO:0000313" key="1">
    <source>
        <dbReference type="EMBL" id="PYH44439.1"/>
    </source>
</evidence>
<reference evidence="1 2" key="1">
    <citation type="submission" date="2016-12" db="EMBL/GenBank/DDBJ databases">
        <title>The genomes of Aspergillus section Nigri reveals drivers in fungal speciation.</title>
        <authorList>
            <consortium name="DOE Joint Genome Institute"/>
            <person name="Vesth T.C."/>
            <person name="Nybo J."/>
            <person name="Theobald S."/>
            <person name="Brandl J."/>
            <person name="Frisvad J.C."/>
            <person name="Nielsen K.F."/>
            <person name="Lyhne E.K."/>
            <person name="Kogle M.E."/>
            <person name="Kuo A."/>
            <person name="Riley R."/>
            <person name="Clum A."/>
            <person name="Nolan M."/>
            <person name="Lipzen A."/>
            <person name="Salamov A."/>
            <person name="Henrissat B."/>
            <person name="Wiebenga A."/>
            <person name="De Vries R.P."/>
            <person name="Grigoriev I.V."/>
            <person name="Mortensen U.H."/>
            <person name="Andersen M.R."/>
            <person name="Baker S.E."/>
        </authorList>
    </citation>
    <scope>NUCLEOTIDE SEQUENCE [LARGE SCALE GENOMIC DNA]</scope>
    <source>
        <strain evidence="1 2">JOP 1030-1</strain>
    </source>
</reference>
<organism evidence="1 2">
    <name type="scientific">Aspergillus saccharolyticus JOP 1030-1</name>
    <dbReference type="NCBI Taxonomy" id="1450539"/>
    <lineage>
        <taxon>Eukaryota</taxon>
        <taxon>Fungi</taxon>
        <taxon>Dikarya</taxon>
        <taxon>Ascomycota</taxon>
        <taxon>Pezizomycotina</taxon>
        <taxon>Eurotiomycetes</taxon>
        <taxon>Eurotiomycetidae</taxon>
        <taxon>Eurotiales</taxon>
        <taxon>Aspergillaceae</taxon>
        <taxon>Aspergillus</taxon>
        <taxon>Aspergillus subgen. Circumdati</taxon>
    </lineage>
</organism>
<dbReference type="AlphaFoldDB" id="A0A318ZAW9"/>
<dbReference type="OrthoDB" id="7777654at2759"/>
<protein>
    <submittedName>
        <fullName evidence="1">Uncharacterized protein</fullName>
    </submittedName>
</protein>
<accession>A0A318ZAW9</accession>
<proteinExistence type="predicted"/>
<evidence type="ECO:0000313" key="2">
    <source>
        <dbReference type="Proteomes" id="UP000248349"/>
    </source>
</evidence>
<keyword evidence="2" id="KW-1185">Reference proteome</keyword>
<dbReference type="STRING" id="1450539.A0A318ZAW9"/>
<dbReference type="GeneID" id="37077639"/>
<gene>
    <name evidence="1" type="ORF">BP01DRAFT_366572</name>
</gene>
<sequence>MVDINGQYFEAFDICWSQEYATGMPCSFRPLHTVHVAKQTEGNIYFAGEHLSRHHTRTADAIDSAIQVMMQIQGEKEIQALGSEDNLECIVNCSVGLLSLWKCGGDRAVSDATNGGIGTSHCTQVIICFNRTCPTLSRSVQKFAEGLSTVKKEGTQVVSRSADNGVLLDTG</sequence>
<dbReference type="Gene3D" id="1.10.10.1620">
    <property type="match status" value="1"/>
</dbReference>
<dbReference type="Proteomes" id="UP000248349">
    <property type="component" value="Unassembled WGS sequence"/>
</dbReference>
<dbReference type="RefSeq" id="XP_025430421.1">
    <property type="nucleotide sequence ID" value="XM_025576410.1"/>
</dbReference>
<dbReference type="EMBL" id="KZ821237">
    <property type="protein sequence ID" value="PYH44439.1"/>
    <property type="molecule type" value="Genomic_DNA"/>
</dbReference>
<name>A0A318ZAW9_9EURO</name>